<evidence type="ECO:0000313" key="1">
    <source>
        <dbReference type="EMBL" id="AMC93208.1"/>
    </source>
</evidence>
<dbReference type="KEGG" id="erl:AOC36_04240"/>
<protein>
    <recommendedName>
        <fullName evidence="3">Nucleoid-associated protein</fullName>
    </recommendedName>
</protein>
<dbReference type="Pfam" id="PF04245">
    <property type="entry name" value="NA37"/>
    <property type="match status" value="1"/>
</dbReference>
<dbReference type="OrthoDB" id="3171075at2"/>
<dbReference type="GO" id="GO:0009295">
    <property type="term" value="C:nucleoid"/>
    <property type="evidence" value="ECO:0007669"/>
    <property type="project" value="InterPro"/>
</dbReference>
<evidence type="ECO:0008006" key="3">
    <source>
        <dbReference type="Google" id="ProtNLM"/>
    </source>
</evidence>
<sequence length="320" mass="35839">MDVVKVVVHALDHQMKTVVLSEKQVNLNQDDPVDALVLKLSKSLITSSTTSKAILKESSFLNDIVNQQFDFMGTSEKIAKHWFDLKDASARFTSCNLLFAMIDQEDEGGYLFTMFEVNSKPGYISVVKENETDIEFQGRILSESFGGIKNAFGIDLSSGELTVKTPLKTQDVMEEVLDCEIYLNTKNAVTVLQTVVDTVSMSRDEDSLMNIIKTKQLLTENAALFDEVAPKELMTQVFEDLSDQDQTLVDDAFETHHVENFLPSKQVQRLRAAKTHTIVTESGVEIKIPLDSVEVDRVLEIEHDDSGYATIHLKNIGKIL</sequence>
<reference evidence="1 2" key="1">
    <citation type="submission" date="2015-10" db="EMBL/GenBank/DDBJ databases">
        <title>Erysipelothrix larvae sp. LV19 isolated from the larval gut of the rhinoceros beetle, Trypoxylus dichotomus.</title>
        <authorList>
            <person name="Lim S."/>
            <person name="Kim B.-C."/>
        </authorList>
    </citation>
    <scope>NUCLEOTIDE SEQUENCE [LARGE SCALE GENOMIC DNA]</scope>
    <source>
        <strain evidence="1 2">LV19</strain>
    </source>
</reference>
<dbReference type="AlphaFoldDB" id="A0A109UGU2"/>
<dbReference type="InterPro" id="IPR007358">
    <property type="entry name" value="Nucleoid_associated_NdpA"/>
</dbReference>
<name>A0A109UGU2_9FIRM</name>
<accession>A0A109UGU2</accession>
<proteinExistence type="predicted"/>
<dbReference type="Proteomes" id="UP000063781">
    <property type="component" value="Chromosome"/>
</dbReference>
<dbReference type="RefSeq" id="WP_067631753.1">
    <property type="nucleotide sequence ID" value="NZ_CP013213.1"/>
</dbReference>
<gene>
    <name evidence="1" type="ORF">AOC36_04240</name>
</gene>
<dbReference type="STRING" id="1514105.AOC36_04240"/>
<dbReference type="EMBL" id="CP013213">
    <property type="protein sequence ID" value="AMC93208.1"/>
    <property type="molecule type" value="Genomic_DNA"/>
</dbReference>
<organism evidence="1 2">
    <name type="scientific">Erysipelothrix larvae</name>
    <dbReference type="NCBI Taxonomy" id="1514105"/>
    <lineage>
        <taxon>Bacteria</taxon>
        <taxon>Bacillati</taxon>
        <taxon>Bacillota</taxon>
        <taxon>Erysipelotrichia</taxon>
        <taxon>Erysipelotrichales</taxon>
        <taxon>Erysipelotrichaceae</taxon>
        <taxon>Erysipelothrix</taxon>
    </lineage>
</organism>
<keyword evidence="2" id="KW-1185">Reference proteome</keyword>
<evidence type="ECO:0000313" key="2">
    <source>
        <dbReference type="Proteomes" id="UP000063781"/>
    </source>
</evidence>